<dbReference type="Proteomes" id="UP000286134">
    <property type="component" value="Unassembled WGS sequence"/>
</dbReference>
<dbReference type="STRING" id="212602.A0A420H8Y1"/>
<proteinExistence type="predicted"/>
<feature type="compositionally biased region" description="Basic and acidic residues" evidence="1">
    <location>
        <begin position="47"/>
        <end position="67"/>
    </location>
</feature>
<feature type="region of interest" description="Disordered" evidence="1">
    <location>
        <begin position="424"/>
        <end position="460"/>
    </location>
</feature>
<feature type="compositionally biased region" description="Low complexity" evidence="1">
    <location>
        <begin position="302"/>
        <end position="317"/>
    </location>
</feature>
<reference evidence="2 3" key="1">
    <citation type="journal article" date="2018" name="BMC Genomics">
        <title>Comparative genome analyses reveal sequence features reflecting distinct modes of host-adaptation between dicot and monocot powdery mildew.</title>
        <authorList>
            <person name="Wu Y."/>
            <person name="Ma X."/>
            <person name="Pan Z."/>
            <person name="Kale S.D."/>
            <person name="Song Y."/>
            <person name="King H."/>
            <person name="Zhang Q."/>
            <person name="Presley C."/>
            <person name="Deng X."/>
            <person name="Wei C.I."/>
            <person name="Xiao S."/>
        </authorList>
    </citation>
    <scope>NUCLEOTIDE SEQUENCE [LARGE SCALE GENOMIC DNA]</scope>
    <source>
        <strain evidence="2">UMSG2</strain>
    </source>
</reference>
<dbReference type="AlphaFoldDB" id="A0A420H8Y1"/>
<feature type="region of interest" description="Disordered" evidence="1">
    <location>
        <begin position="274"/>
        <end position="317"/>
    </location>
</feature>
<feature type="compositionally biased region" description="Low complexity" evidence="1">
    <location>
        <begin position="216"/>
        <end position="232"/>
    </location>
</feature>
<name>A0A420H8Y1_9PEZI</name>
<protein>
    <submittedName>
        <fullName evidence="2">Uncharacterized protein</fullName>
    </submittedName>
</protein>
<accession>A0A420H8Y1</accession>
<gene>
    <name evidence="2" type="ORF">OnM2_101004</name>
</gene>
<evidence type="ECO:0000256" key="1">
    <source>
        <dbReference type="SAM" id="MobiDB-lite"/>
    </source>
</evidence>
<organism evidence="2 3">
    <name type="scientific">Erysiphe neolycopersici</name>
    <dbReference type="NCBI Taxonomy" id="212602"/>
    <lineage>
        <taxon>Eukaryota</taxon>
        <taxon>Fungi</taxon>
        <taxon>Dikarya</taxon>
        <taxon>Ascomycota</taxon>
        <taxon>Pezizomycotina</taxon>
        <taxon>Leotiomycetes</taxon>
        <taxon>Erysiphales</taxon>
        <taxon>Erysiphaceae</taxon>
        <taxon>Erysiphe</taxon>
    </lineage>
</organism>
<feature type="region of interest" description="Disordered" evidence="1">
    <location>
        <begin position="214"/>
        <end position="246"/>
    </location>
</feature>
<comment type="caution">
    <text evidence="2">The sequence shown here is derived from an EMBL/GenBank/DDBJ whole genome shotgun (WGS) entry which is preliminary data.</text>
</comment>
<evidence type="ECO:0000313" key="3">
    <source>
        <dbReference type="Proteomes" id="UP000286134"/>
    </source>
</evidence>
<feature type="region of interest" description="Disordered" evidence="1">
    <location>
        <begin position="339"/>
        <end position="377"/>
    </location>
</feature>
<keyword evidence="3" id="KW-1185">Reference proteome</keyword>
<feature type="compositionally biased region" description="Basic and acidic residues" evidence="1">
    <location>
        <begin position="274"/>
        <end position="291"/>
    </location>
</feature>
<feature type="compositionally biased region" description="Low complexity" evidence="1">
    <location>
        <begin position="429"/>
        <end position="445"/>
    </location>
</feature>
<feature type="compositionally biased region" description="Polar residues" evidence="1">
    <location>
        <begin position="9"/>
        <end position="18"/>
    </location>
</feature>
<evidence type="ECO:0000313" key="2">
    <source>
        <dbReference type="EMBL" id="RKF53863.1"/>
    </source>
</evidence>
<sequence>MPRPKRSKATPSLTSPRIKQSKVKESTDVASVSSRSTFDDLYDVSDNEDKRRISLMDNGKGKEKKKEALVSPLAQAFLEMEPGQYTNKKKRSTAHPGNISVTKARPTSILSSPTFETGRKEVPTPTREGLALAMGNLRTQNNSVDFDFFEIDSSNQIRPDKSIALDPNVSTKTRNLRRSVRQADIQAYPNILAVNTQYNLDHGTEFSFDVSTPIKTSSSTTLDSSILTSSSNSKKRKLSEVQVPQSSLEAPQPILLEIDDIVPSTNPDNREIHEYKEKRKEDILPSIEDRSSTPQNTRDIMAPPHSSSSVLSSPVALSRPIRASSRKLRSLRVKTPSIRIDSDSEISSPPSLTHSPDLPSPTTIKSRDKESIPSNFSMSTAQLKALLPRRRRRIARDVFEGINSDNEVNISGLASDEDELTHLIMGPQARNRNNKSSKSPSSRASMLRKKPTRMSNVKTSTLKTYGSIDNSIHSDLIEENEDDHHNKSPIRNVDNLIEKPQELGKKLLGKELKKAVQKFKEVDNWALDFEDATSSSLSPIDAR</sequence>
<dbReference type="OrthoDB" id="5423493at2759"/>
<feature type="region of interest" description="Disordered" evidence="1">
    <location>
        <begin position="1"/>
        <end position="67"/>
    </location>
</feature>
<dbReference type="EMBL" id="MCFK01010145">
    <property type="protein sequence ID" value="RKF53863.1"/>
    <property type="molecule type" value="Genomic_DNA"/>
</dbReference>